<evidence type="ECO:0000313" key="2">
    <source>
        <dbReference type="EMBL" id="CUV06645.1"/>
    </source>
</evidence>
<name>A0A0S4TIR7_CRYHO</name>
<dbReference type="EMBL" id="LN877952">
    <property type="protein sequence ID" value="CUV06645.1"/>
    <property type="molecule type" value="Genomic_DNA"/>
</dbReference>
<proteinExistence type="predicted"/>
<reference evidence="2" key="2">
    <citation type="submission" date="2015-08" db="EMBL/GenBank/DDBJ databases">
        <authorList>
            <person name="Babu N.S."/>
            <person name="Beckwith C.J."/>
            <person name="Beseler K.G."/>
            <person name="Brison A."/>
            <person name="Carone J.V."/>
            <person name="Caskin T.P."/>
            <person name="Diamond M."/>
            <person name="Durham M.E."/>
            <person name="Foxe J.M."/>
            <person name="Go M."/>
            <person name="Henderson B.A."/>
            <person name="Jones I.B."/>
            <person name="McGettigan J.A."/>
            <person name="Micheletti S.J."/>
            <person name="Nasrallah M.E."/>
            <person name="Ortiz D."/>
            <person name="Piller C.R."/>
            <person name="Privatt S.R."/>
            <person name="Schneider S.L."/>
            <person name="Sharp S."/>
            <person name="Smith T.C."/>
            <person name="Stanton J.D."/>
            <person name="Ullery H.E."/>
            <person name="Wilson R.J."/>
            <person name="Serrano M.G."/>
            <person name="Buck G."/>
            <person name="Lee V."/>
            <person name="Wang Y."/>
            <person name="Carvalho R."/>
            <person name="Voegtly L."/>
            <person name="Shi R."/>
            <person name="Duckworth R."/>
            <person name="Johnson A."/>
            <person name="Loviza R."/>
            <person name="Walstead R."/>
            <person name="Shah Z."/>
            <person name="Kiflezghi M."/>
            <person name="Wade K."/>
            <person name="Ball S.L."/>
            <person name="Bradley K.W."/>
            <person name="Asai D.J."/>
            <person name="Bowman C.A."/>
            <person name="Russell D.A."/>
            <person name="Pope W.H."/>
            <person name="Jacobs-Sera D."/>
            <person name="Hendrix R.W."/>
            <person name="Hatfull G.F."/>
        </authorList>
    </citation>
    <scope>NUCLEOTIDE SEQUENCE [LARGE SCALE GENOMIC DNA]</scope>
</reference>
<evidence type="ECO:0000256" key="1">
    <source>
        <dbReference type="SAM" id="Phobius"/>
    </source>
</evidence>
<feature type="transmembrane region" description="Helical" evidence="1">
    <location>
        <begin position="76"/>
        <end position="96"/>
    </location>
</feature>
<reference evidence="3 4" key="1">
    <citation type="submission" date="2014-11" db="EMBL/GenBank/DDBJ databases">
        <title>Comparative genomic analysis of Cryptosporidium hominis reveals occurrence of genetic recombination in virulent subtypes.</title>
        <authorList>
            <person name="Guo Y."/>
            <person name="Tang K."/>
            <person name="Frace M."/>
            <person name="Li N."/>
            <person name="Roellig D.M."/>
            <person name="Sammons S."/>
            <person name="Knipe K."/>
            <person name="Rowe L."/>
            <person name="Feng Y."/>
            <person name="Xiao L."/>
        </authorList>
    </citation>
    <scope>NUCLEOTIDE SEQUENCE [LARGE SCALE GENOMIC DNA]</scope>
    <source>
        <strain evidence="3">30976</strain>
    </source>
</reference>
<dbReference type="EMBL" id="JTAI01000007">
    <property type="protein sequence ID" value="PPS97709.1"/>
    <property type="molecule type" value="Genomic_DNA"/>
</dbReference>
<dbReference type="VEuPathDB" id="CryptoDB:CHUDEA6_2210"/>
<dbReference type="Proteomes" id="UP001429100">
    <property type="component" value="Unassembled WGS sequence"/>
</dbReference>
<dbReference type="VEuPathDB" id="CryptoDB:GY17_00000225"/>
<feature type="transmembrane region" description="Helical" evidence="1">
    <location>
        <begin position="34"/>
        <end position="56"/>
    </location>
</feature>
<dbReference type="VEuPathDB" id="CryptoDB:ChTU502y2012_406g0800"/>
<dbReference type="Pfam" id="PF11677">
    <property type="entry name" value="DUF3273"/>
    <property type="match status" value="1"/>
</dbReference>
<dbReference type="Proteomes" id="UP000199752">
    <property type="component" value="Chromosome 6"/>
</dbReference>
<feature type="transmembrane region" description="Helical" evidence="1">
    <location>
        <begin position="219"/>
        <end position="241"/>
    </location>
</feature>
<accession>A0A0S4TIR7</accession>
<evidence type="ECO:0000313" key="3">
    <source>
        <dbReference type="EMBL" id="PPS97709.1"/>
    </source>
</evidence>
<gene>
    <name evidence="2" type="ORF">CHUDEA6_2210</name>
    <name evidence="3" type="ORF">GY17_00000225</name>
</gene>
<feature type="transmembrane region" description="Helical" evidence="1">
    <location>
        <begin position="191"/>
        <end position="213"/>
    </location>
</feature>
<organism evidence="2">
    <name type="scientific">Cryptosporidium hominis</name>
    <dbReference type="NCBI Taxonomy" id="237895"/>
    <lineage>
        <taxon>Eukaryota</taxon>
        <taxon>Sar</taxon>
        <taxon>Alveolata</taxon>
        <taxon>Apicomplexa</taxon>
        <taxon>Conoidasida</taxon>
        <taxon>Coccidia</taxon>
        <taxon>Eucoccidiorida</taxon>
        <taxon>Eimeriorina</taxon>
        <taxon>Cryptosporidiidae</taxon>
        <taxon>Cryptosporidium</taxon>
    </lineage>
</organism>
<evidence type="ECO:0000313" key="4">
    <source>
        <dbReference type="Proteomes" id="UP001429100"/>
    </source>
</evidence>
<keyword evidence="1 3" id="KW-0812">Transmembrane</keyword>
<dbReference type="AlphaFoldDB" id="A0A0S4TIR7"/>
<keyword evidence="4" id="KW-1185">Reference proteome</keyword>
<dbReference type="VEuPathDB" id="CryptoDB:Chro.60259"/>
<feature type="transmembrane region" description="Helical" evidence="1">
    <location>
        <begin position="158"/>
        <end position="179"/>
    </location>
</feature>
<reference evidence="3 4" key="3">
    <citation type="submission" date="2017-10" db="EMBL/GenBank/DDBJ databases">
        <title>Consistent, comparative and evidence-based genome annotation and re-annotation for the closely-related species, Cryptosporidium parvum, C. hominis and C. tyzzeri.</title>
        <authorList>
            <person name="Baptista R.P."/>
            <person name="Li Y."/>
            <person name="Sateriale A."/>
            <person name="Striepen B."/>
            <person name="Kissinger J.C."/>
        </authorList>
    </citation>
    <scope>NUCLEOTIDE SEQUENCE [LARGE SCALE GENOMIC DNA]</scope>
    <source>
        <strain evidence="3">30976</strain>
    </source>
</reference>
<keyword evidence="1" id="KW-1133">Transmembrane helix</keyword>
<feature type="transmembrane region" description="Helical" evidence="1">
    <location>
        <begin position="116"/>
        <end position="138"/>
    </location>
</feature>
<protein>
    <submittedName>
        <fullName evidence="3">Transmembrane Protein</fullName>
    </submittedName>
</protein>
<keyword evidence="1" id="KW-0472">Membrane</keyword>
<dbReference type="OrthoDB" id="328372at2759"/>
<dbReference type="InterPro" id="IPR021691">
    <property type="entry name" value="DUF3273"/>
</dbReference>
<sequence length="287" mass="31237">MYFTYVVRPGDAPEGRGPSQPLFFENFLVNNLKLGFGSMLLGFIGLTICSIFSGFGLHITKFLSPFNEATNSTGTALFFMIFMIFGVICLNMSTILMDDDGSISQTRGFRSGCKAFGQGSLVILLGLILIVVTLYSNVGYYEGNALSGLDLNHVIKCMYNAGLAITSVGLTILGFAAFLVEVYSSDGTREILGFASILLCKVSGIFMFLTIIFPDCKTIGSLSTLLTIIALTHVTLWAGIFESIALKSRIKMTQSAVRNEYYKSRNALAYFGPPVMAEGNYTQQPTM</sequence>